<feature type="compositionally biased region" description="Acidic residues" evidence="1">
    <location>
        <begin position="429"/>
        <end position="448"/>
    </location>
</feature>
<feature type="compositionally biased region" description="Acidic residues" evidence="1">
    <location>
        <begin position="406"/>
        <end position="422"/>
    </location>
</feature>
<comment type="caution">
    <text evidence="3">The sequence shown here is derived from an EMBL/GenBank/DDBJ whole genome shotgun (WGS) entry which is preliminary data.</text>
</comment>
<dbReference type="GO" id="GO:0016579">
    <property type="term" value="P:protein deubiquitination"/>
    <property type="evidence" value="ECO:0007669"/>
    <property type="project" value="InterPro"/>
</dbReference>
<dbReference type="Proteomes" id="UP000193986">
    <property type="component" value="Unassembled WGS sequence"/>
</dbReference>
<evidence type="ECO:0000259" key="2">
    <source>
        <dbReference type="PROSITE" id="PS50235"/>
    </source>
</evidence>
<feature type="region of interest" description="Disordered" evidence="1">
    <location>
        <begin position="366"/>
        <end position="465"/>
    </location>
</feature>
<feature type="region of interest" description="Disordered" evidence="1">
    <location>
        <begin position="1343"/>
        <end position="1369"/>
    </location>
</feature>
<feature type="compositionally biased region" description="Low complexity" evidence="1">
    <location>
        <begin position="1862"/>
        <end position="1871"/>
    </location>
</feature>
<evidence type="ECO:0000313" key="4">
    <source>
        <dbReference type="Proteomes" id="UP000193986"/>
    </source>
</evidence>
<proteinExistence type="predicted"/>
<dbReference type="InterPro" id="IPR028889">
    <property type="entry name" value="USP"/>
</dbReference>
<protein>
    <recommendedName>
        <fullName evidence="2">USP domain-containing protein</fullName>
    </recommendedName>
</protein>
<dbReference type="Pfam" id="PF00443">
    <property type="entry name" value="UCH"/>
    <property type="match status" value="1"/>
</dbReference>
<accession>A0A1Y2BKC3</accession>
<dbReference type="OrthoDB" id="2596771at2759"/>
<feature type="region of interest" description="Disordered" evidence="1">
    <location>
        <begin position="1246"/>
        <end position="1295"/>
    </location>
</feature>
<feature type="compositionally biased region" description="Polar residues" evidence="1">
    <location>
        <begin position="1714"/>
        <end position="1723"/>
    </location>
</feature>
<feature type="compositionally biased region" description="Basic and acidic residues" evidence="1">
    <location>
        <begin position="1113"/>
        <end position="1127"/>
    </location>
</feature>
<feature type="region of interest" description="Disordered" evidence="1">
    <location>
        <begin position="1849"/>
        <end position="1945"/>
    </location>
</feature>
<feature type="region of interest" description="Disordered" evidence="1">
    <location>
        <begin position="1696"/>
        <end position="1729"/>
    </location>
</feature>
<dbReference type="PROSITE" id="PS50235">
    <property type="entry name" value="USP_3"/>
    <property type="match status" value="1"/>
</dbReference>
<dbReference type="CDD" id="cd02257">
    <property type="entry name" value="Peptidase_C19"/>
    <property type="match status" value="1"/>
</dbReference>
<feature type="compositionally biased region" description="Basic residues" evidence="1">
    <location>
        <begin position="56"/>
        <end position="66"/>
    </location>
</feature>
<feature type="compositionally biased region" description="Acidic residues" evidence="1">
    <location>
        <begin position="381"/>
        <end position="390"/>
    </location>
</feature>
<dbReference type="InParanoid" id="A0A1Y2BKC3"/>
<dbReference type="EMBL" id="MCFC01000002">
    <property type="protein sequence ID" value="ORY35080.1"/>
    <property type="molecule type" value="Genomic_DNA"/>
</dbReference>
<feature type="compositionally biased region" description="Polar residues" evidence="1">
    <location>
        <begin position="127"/>
        <end position="144"/>
    </location>
</feature>
<keyword evidence="4" id="KW-1185">Reference proteome</keyword>
<feature type="compositionally biased region" description="Polar residues" evidence="1">
    <location>
        <begin position="1927"/>
        <end position="1940"/>
    </location>
</feature>
<evidence type="ECO:0000256" key="1">
    <source>
        <dbReference type="SAM" id="MobiDB-lite"/>
    </source>
</evidence>
<feature type="compositionally biased region" description="Basic and acidic residues" evidence="1">
    <location>
        <begin position="1088"/>
        <end position="1103"/>
    </location>
</feature>
<name>A0A1Y2BKC3_9TREE</name>
<feature type="compositionally biased region" description="Pro residues" evidence="1">
    <location>
        <begin position="159"/>
        <end position="169"/>
    </location>
</feature>
<dbReference type="STRING" id="71784.A0A1Y2BKC3"/>
<reference evidence="3 4" key="1">
    <citation type="submission" date="2016-07" db="EMBL/GenBank/DDBJ databases">
        <title>Pervasive Adenine N6-methylation of Active Genes in Fungi.</title>
        <authorList>
            <consortium name="DOE Joint Genome Institute"/>
            <person name="Mondo S.J."/>
            <person name="Dannebaum R.O."/>
            <person name="Kuo R.C."/>
            <person name="Labutti K."/>
            <person name="Haridas S."/>
            <person name="Kuo A."/>
            <person name="Salamov A."/>
            <person name="Ahrendt S.R."/>
            <person name="Lipzen A."/>
            <person name="Sullivan W."/>
            <person name="Andreopoulos W.B."/>
            <person name="Clum A."/>
            <person name="Lindquist E."/>
            <person name="Daum C."/>
            <person name="Ramamoorthy G.K."/>
            <person name="Gryganskyi A."/>
            <person name="Culley D."/>
            <person name="Magnuson J.K."/>
            <person name="James T.Y."/>
            <person name="O'Malley M.A."/>
            <person name="Stajich J.E."/>
            <person name="Spatafora J.W."/>
            <person name="Visel A."/>
            <person name="Grigoriev I.V."/>
        </authorList>
    </citation>
    <scope>NUCLEOTIDE SEQUENCE [LARGE SCALE GENOMIC DNA]</scope>
    <source>
        <strain evidence="3 4">68-887.2</strain>
    </source>
</reference>
<feature type="domain" description="USP" evidence="2">
    <location>
        <begin position="1385"/>
        <end position="1689"/>
    </location>
</feature>
<organism evidence="3 4">
    <name type="scientific">Naematelia encephala</name>
    <dbReference type="NCBI Taxonomy" id="71784"/>
    <lineage>
        <taxon>Eukaryota</taxon>
        <taxon>Fungi</taxon>
        <taxon>Dikarya</taxon>
        <taxon>Basidiomycota</taxon>
        <taxon>Agaricomycotina</taxon>
        <taxon>Tremellomycetes</taxon>
        <taxon>Tremellales</taxon>
        <taxon>Naemateliaceae</taxon>
        <taxon>Naematelia</taxon>
    </lineage>
</organism>
<feature type="region of interest" description="Disordered" evidence="1">
    <location>
        <begin position="1"/>
        <end position="171"/>
    </location>
</feature>
<dbReference type="InterPro" id="IPR038765">
    <property type="entry name" value="Papain-like_cys_pep_sf"/>
</dbReference>
<dbReference type="SUPFAM" id="SSF54001">
    <property type="entry name" value="Cysteine proteinases"/>
    <property type="match status" value="1"/>
</dbReference>
<feature type="region of interest" description="Disordered" evidence="1">
    <location>
        <begin position="1084"/>
        <end position="1171"/>
    </location>
</feature>
<sequence length="2302" mass="257281">MAPKFRPRAPPANVVPIDLLAKGTSRADSSRKKGRPTKLPIKANAKTPASQASRSPARHSKQRTRKKIDPDPGQTEPIGDGSFSEEEIGNAKGDAGDAQGEDDMADDPSRLLRSLVSTPVPLHRSTRTSAHQPSTPTPVHNQTPRLLVANGTDSESDPSSPPTDSPLPMTPVQRRITTHSEEDHSAYEQWSSRYHDTKDLHLVADLGAYSEESAVVKRISPPSSPAKTPGVEVTGFLRPLKTIVGDNSGYERREVNMKDLQRVLDRLPHDYNLDTHRLCQHASFEWLDGPGLYPSDVRARRVSINLDPRYNNSPSGKVIWRVIYNCNNLCRKMETSGRSKNLPALASSDVFGSQLFEFAEATVQRKKAHRQRNESHISDSVVEDGDESDEANSIIDQGTDGHSTGDEEIQTGDDEVNNETDEMSPGSLNDDDVSEVGESGSDSEESSPSEEHTPVRRSKRQANPERTNLTCDAKLIIEMIVGQSQLGNCSIFLKRDAVHPPVVNLTSLRISPYMRRLLHEAASGFGMTQGRLTAWYLQHISTTDTHAQWLASNCPHRLPTVKDYRTAIQTAQNKSRVDKSYLVAIEILSKRHPEAFLASRYPSLLGETTGRQANKGDRFECVIASPFSLVTAILQVFRKGMYMDSSWRNKNAFRCPLTLLVTINEYHRMIPVAAMVSNYADEEAYSFFLSAIKKAIVKLAREIIEDRVKIKIDGVTASQLKAACNAVIEDGLLPAFAMIDGDDAERRAIEHEFPDTPIRVCQFHFMQACRSRARRVFSQSAEREVLASSFLEALRRCQRCPSSASWALYYHNLEDEVNELAQDDGEAWEEFDRYLKKEWFSDRWRPYLIDYGLPPHVSRDGPWSTNNYSEAAFRTFDRVFLGCRANKRLDRLIAILVNAYFPFYENVPQLESRPSAELERAIFGGLHRWEVDCVRPCPRDNVPPQHRRKFVGTVYCVLPPRRDQGKRPHYCGRRGRKGQFRDFCTCTGLEVTGKRCAHLWAMATYELCGPVMSFEENASTIRAFLSRTRNYDEHRPIQIEDDLEDFQTYWREDFGQLAGLSTLDLGGADSVTLIEHPVSTSLQYAQQEGKDKSVRFGKSEPIRKAPTPIGDSEPDRRLTTTSRKGDEWQTSPIGRRYQTGNRDDSPPDTVTDLADLSKNMPGRPSNIRPLHPYRTTKKKEVRKEEDDFDTNEALPAWDAFPTFEDPLPDEWATSTAEATVPASVPVQQPVPQPVQSIDGILPKQIFPSATPAAPTDAEVDRQSVKPRQISPERLTTDVPDSTRPPNTSEGTVSDFGADVSLDQKRLDSVLGVKPVNHIPQKRVKAGDEAVKHVEAPTVEALPISGNTTTVGPVHDPPPGYLPTRKRQRSSLGLSDKVTNRILFPIGAKNTGLDCYALSLFQVLVRQPLWLETIRSPFATQTNNSVIRLLRSFSDEIEAGRTSSYPYLRPVLKEHGLIDSADTMDDPLQLLARLTPYLDEQLGGTKFRDLFKFEIDSQYECPYCREVWQVADECQTQNTLILRPQAARGFRPQFVSMFQEGLETGSERQQTCPNAACGKVSTGRSTQTFSSNAPILSFNVGWDAIRPSVPGEGTGGGNIAPVRSFTTPLRIELDSHGVVMPYSGDTAEHVFDLSGIICRIGRRTETGHYIAIIRHDGKYFEIDDDRVSWKKSPSVEAFRDGKYPVFIVYERASKTATADSDAGQVKREEADGSNKAVTSGTNPLTPLGDTHADNIEKAPLVVDTKPAESLPIEDLSLPNPSNGQAVDEVSQDPQEWPLPHSELFDSDHRKENVFSGELSGEIRNQVFSSDWSNTFDYWTGVYNPPFPELLASGAQPIDLTGADNPPSLYDVIDFSGEGGVTRPSSPTSSTDSIDLKKLMQSSHDTVEPPSQDATSVGDSTQRKSERKSALKKSDRDNAQQMSDRESILQRTSDPNQAQSMKSRPIDIPFQVRFASTSDDQIRSIMDRYKSWGVAEHTQALVSMHELGGPGHLTIPPLSRAPLFSNQLYDILARRIKANPNGPGLFRGIIKVPKAELSVQTFLGLKHPTGWWRDDFIDAVCLATVARIARSPSLREGNGNEEVRYAGQLLRYNDSTRRPMFIPWGSRPQRPWPGLGIDASWRQRTTVSVISASYQTHFVTLAIFGPKRLVIPFDGAGGAYDDPYLRDRWPTLLVDRLIWEQQQGLVTPEQNEGWIFASNTTHLRDQLGWVHQYDGYSCGPFAVAAAIMMLQNIRPTARALRTAPTGHSSRAAEWLRLSIIMIFLEEAEEEMRRSGSDGSGWLDDVFVQIELDKWRKLLDSIRSM</sequence>
<evidence type="ECO:0000313" key="3">
    <source>
        <dbReference type="EMBL" id="ORY35080.1"/>
    </source>
</evidence>
<feature type="compositionally biased region" description="Basic and acidic residues" evidence="1">
    <location>
        <begin position="1899"/>
        <end position="1926"/>
    </location>
</feature>
<dbReference type="Gene3D" id="3.90.70.10">
    <property type="entry name" value="Cysteine proteinases"/>
    <property type="match status" value="1"/>
</dbReference>
<dbReference type="GO" id="GO:0004843">
    <property type="term" value="F:cysteine-type deubiquitinase activity"/>
    <property type="evidence" value="ECO:0007669"/>
    <property type="project" value="InterPro"/>
</dbReference>
<dbReference type="InterPro" id="IPR001394">
    <property type="entry name" value="Peptidase_C19_UCH"/>
</dbReference>
<gene>
    <name evidence="3" type="ORF">BCR39DRAFT_556578</name>
</gene>